<dbReference type="EMBL" id="JBCDNA010000001">
    <property type="protein sequence ID" value="MEL4455614.1"/>
    <property type="molecule type" value="Genomic_DNA"/>
</dbReference>
<reference evidence="1 2" key="1">
    <citation type="submission" date="2024-04" db="EMBL/GenBank/DDBJ databases">
        <title>whole genome sequencing of Lutimonas vermicola strain IMCC1616.</title>
        <authorList>
            <person name="Bae S.S."/>
        </authorList>
    </citation>
    <scope>NUCLEOTIDE SEQUENCE [LARGE SCALE GENOMIC DNA]</scope>
    <source>
        <strain evidence="1 2">IMCC1616</strain>
    </source>
</reference>
<organism evidence="1 2">
    <name type="scientific">Lutimonas vermicola</name>
    <dbReference type="NCBI Taxonomy" id="414288"/>
    <lineage>
        <taxon>Bacteria</taxon>
        <taxon>Pseudomonadati</taxon>
        <taxon>Bacteroidota</taxon>
        <taxon>Flavobacteriia</taxon>
        <taxon>Flavobacteriales</taxon>
        <taxon>Flavobacteriaceae</taxon>
        <taxon>Lutimonas</taxon>
    </lineage>
</organism>
<name>A0ABU9KZJ7_9FLAO</name>
<dbReference type="RefSeq" id="WP_342159477.1">
    <property type="nucleotide sequence ID" value="NZ_JBCDNA010000001.1"/>
</dbReference>
<keyword evidence="2" id="KW-1185">Reference proteome</keyword>
<accession>A0ABU9KZJ7</accession>
<proteinExistence type="predicted"/>
<dbReference type="Proteomes" id="UP001474120">
    <property type="component" value="Unassembled WGS sequence"/>
</dbReference>
<gene>
    <name evidence="1" type="ORF">AABB81_06880</name>
</gene>
<comment type="caution">
    <text evidence="1">The sequence shown here is derived from an EMBL/GenBank/DDBJ whole genome shotgun (WGS) entry which is preliminary data.</text>
</comment>
<evidence type="ECO:0000313" key="1">
    <source>
        <dbReference type="EMBL" id="MEL4455614.1"/>
    </source>
</evidence>
<evidence type="ECO:0008006" key="3">
    <source>
        <dbReference type="Google" id="ProtNLM"/>
    </source>
</evidence>
<dbReference type="SUPFAM" id="SSF82171">
    <property type="entry name" value="DPP6 N-terminal domain-like"/>
    <property type="match status" value="1"/>
</dbReference>
<evidence type="ECO:0000313" key="2">
    <source>
        <dbReference type="Proteomes" id="UP001474120"/>
    </source>
</evidence>
<protein>
    <recommendedName>
        <fullName evidence="3">Glycosyl transferase</fullName>
    </recommendedName>
</protein>
<sequence length="415" mass="48252">MSEFGKIEKQIASLLMRHPKIKNRLKLAYQKINHTVYRKPYNFKLAKGVKMKRLLENNALADFWGYYDSSPILEQNFLTHSFNHMEREASFTTQLDILVNGSKVSETNAWNWQQGSRLFWIDTDTIVHNVYKNDSYKSKILDLKTGKQRFLDTPIYAYHRKSKVALGLNFKRLGHLDPAYGYFAHEKNEISQFDDQGDGIFKIDTAKNIKELIISFDTIKTFHTKPYMHKAIHGINHIQISPSANRFMFLHRTYLGNGQKFSRLITADLDGSNLHLLSDDDMVSHCNWKNDHEIIGWMHKNKSGDGYYLHKDQTNHFEQLGSGILKEDGHPSFSACGKYMITDTYPDRSRMSHVLLYDLVKKRLSVIGSFYTPIQFNNEKRCDLHPRFSDDGNISIDTVHEGVRHQVQLDISKIL</sequence>